<protein>
    <recommendedName>
        <fullName evidence="2">Regulatory protein YycH domain-containing protein</fullName>
    </recommendedName>
</protein>
<organism evidence="3 4">
    <name type="scientific">Candidatus Limosilactobacillus merdigallinarum</name>
    <dbReference type="NCBI Taxonomy" id="2838652"/>
    <lineage>
        <taxon>Bacteria</taxon>
        <taxon>Bacillati</taxon>
        <taxon>Bacillota</taxon>
        <taxon>Bacilli</taxon>
        <taxon>Lactobacillales</taxon>
        <taxon>Lactobacillaceae</taxon>
        <taxon>Limosilactobacillus</taxon>
    </lineage>
</organism>
<evidence type="ECO:0000259" key="2">
    <source>
        <dbReference type="Pfam" id="PF07435"/>
    </source>
</evidence>
<evidence type="ECO:0000256" key="1">
    <source>
        <dbReference type="SAM" id="Phobius"/>
    </source>
</evidence>
<gene>
    <name evidence="3" type="ORF">H9856_02930</name>
</gene>
<accession>A0A9D1VH93</accession>
<comment type="caution">
    <text evidence="3">The sequence shown here is derived from an EMBL/GenBank/DDBJ whole genome shotgun (WGS) entry which is preliminary data.</text>
</comment>
<dbReference type="Gene3D" id="3.30.310.160">
    <property type="entry name" value="YycH protein, domain 2"/>
    <property type="match status" value="1"/>
</dbReference>
<proteinExistence type="predicted"/>
<keyword evidence="1" id="KW-0472">Membrane</keyword>
<evidence type="ECO:0000313" key="3">
    <source>
        <dbReference type="EMBL" id="HIX35350.1"/>
    </source>
</evidence>
<dbReference type="Pfam" id="PF07435">
    <property type="entry name" value="YycH"/>
    <property type="match status" value="1"/>
</dbReference>
<name>A0A9D1VH93_9LACO</name>
<dbReference type="InterPro" id="IPR009996">
    <property type="entry name" value="YycH"/>
</dbReference>
<sequence>MLNRLRNNWIGISLTIMVVLSLVLSAIVWISPYHFERRAEEGSRSEQQTTSQSMQDIYLPSTIIHVKSDGSQQFLYDQPRNLMLTVKESLRNWQLRNGRRISSNNSGTYLSYLRRSNSLLLSYPATVPLTIFNDSFNSSLSTDRISRVNHVVLPLNDSHHIYLLSDSHFQVYRINVRNMQVNEIKKAMRGGHQFSVDHKIVNNRSFVTYPNGIKLPEFAYRISSFNVDNVSQALMNSSRKGSISTQTDGDVTTYTDSPSRHLNYNHKRGTLDYEQYLGKDQHYSYQQIFGHLYDRLSKSTISMDSLRYDSYNSKSKTITYRSYVENFPVFNEDGYGEVRIQLSSEGVERYHFSRYTPQVPLPVNDHWTHLPSSAVVFNELRNNNHLKDITGLRVGYQWQSNQSDNTVMLRPTYYVHYRGNWVDYRTLIK</sequence>
<dbReference type="CDD" id="cd15787">
    <property type="entry name" value="YycH_N"/>
    <property type="match status" value="1"/>
</dbReference>
<keyword evidence="1" id="KW-0812">Transmembrane</keyword>
<dbReference type="AlphaFoldDB" id="A0A9D1VH93"/>
<reference evidence="3" key="1">
    <citation type="journal article" date="2021" name="PeerJ">
        <title>Extensive microbial diversity within the chicken gut microbiome revealed by metagenomics and culture.</title>
        <authorList>
            <person name="Gilroy R."/>
            <person name="Ravi A."/>
            <person name="Getino M."/>
            <person name="Pursley I."/>
            <person name="Horton D.L."/>
            <person name="Alikhan N.F."/>
            <person name="Baker D."/>
            <person name="Gharbi K."/>
            <person name="Hall N."/>
            <person name="Watson M."/>
            <person name="Adriaenssens E.M."/>
            <person name="Foster-Nyarko E."/>
            <person name="Jarju S."/>
            <person name="Secka A."/>
            <person name="Antonio M."/>
            <person name="Oren A."/>
            <person name="Chaudhuri R.R."/>
            <person name="La Ragione R."/>
            <person name="Hildebrand F."/>
            <person name="Pallen M.J."/>
        </authorList>
    </citation>
    <scope>NUCLEOTIDE SEQUENCE</scope>
    <source>
        <strain evidence="3">ChiSxjej3B15-572</strain>
    </source>
</reference>
<reference evidence="3" key="2">
    <citation type="submission" date="2021-04" db="EMBL/GenBank/DDBJ databases">
        <authorList>
            <person name="Gilroy R."/>
        </authorList>
    </citation>
    <scope>NUCLEOTIDE SEQUENCE</scope>
    <source>
        <strain evidence="3">ChiSxjej3B15-572</strain>
    </source>
</reference>
<evidence type="ECO:0000313" key="4">
    <source>
        <dbReference type="Proteomes" id="UP000824231"/>
    </source>
</evidence>
<dbReference type="InterPro" id="IPR042274">
    <property type="entry name" value="YycH/YycI_2"/>
</dbReference>
<dbReference type="EMBL" id="DXFH01000011">
    <property type="protein sequence ID" value="HIX35350.1"/>
    <property type="molecule type" value="Genomic_DNA"/>
</dbReference>
<feature type="domain" description="Regulatory protein YycH" evidence="2">
    <location>
        <begin position="12"/>
        <end position="424"/>
    </location>
</feature>
<dbReference type="Proteomes" id="UP000824231">
    <property type="component" value="Unassembled WGS sequence"/>
</dbReference>
<keyword evidence="1" id="KW-1133">Transmembrane helix</keyword>
<feature type="transmembrane region" description="Helical" evidence="1">
    <location>
        <begin position="9"/>
        <end position="30"/>
    </location>
</feature>